<sequence>MPTPSYARATTSSSSKATSTPNSPLASKSKDNSSSPSTPRRLKRPSTLTPSHRLSISYKSDLYPILPLNPNKPSPLALLPSELRTTIYQYILAPDLAVQQPRYIHNPRLRKTCYIFPPLLHISRAIRIEAAYEFYTTTPFTFSVRNLDFGTSVVAWLTQLPAGHRALLTRNRNLRIRMMPGLRPSHTYPPPGWVLDGWLQDHWGACAGLGNLYAVKGEGARVKFLLFCRLLGWFHCNAMMYRGMRWRYEVDCGAQRSIWDQCGQAETVWRFLSEEVGVLGMGGVARAWKRDKVKGKGREEALKFLDDLDNAFARAAVDGSEDLAKMWASEMTKLKEVVNRW</sequence>
<gene>
    <name evidence="2" type="ORF">JI435_087520</name>
</gene>
<evidence type="ECO:0000313" key="3">
    <source>
        <dbReference type="Proteomes" id="UP000663193"/>
    </source>
</evidence>
<evidence type="ECO:0000313" key="2">
    <source>
        <dbReference type="EMBL" id="QRC97463.1"/>
    </source>
</evidence>
<dbReference type="PANTHER" id="PTHR42085:SF1">
    <property type="entry name" value="F-BOX DOMAIN-CONTAINING PROTEIN"/>
    <property type="match status" value="1"/>
</dbReference>
<dbReference type="AlphaFoldDB" id="A0A7U2F2H1"/>
<organism evidence="2 3">
    <name type="scientific">Phaeosphaeria nodorum (strain SN15 / ATCC MYA-4574 / FGSC 10173)</name>
    <name type="common">Glume blotch fungus</name>
    <name type="synonym">Parastagonospora nodorum</name>
    <dbReference type="NCBI Taxonomy" id="321614"/>
    <lineage>
        <taxon>Eukaryota</taxon>
        <taxon>Fungi</taxon>
        <taxon>Dikarya</taxon>
        <taxon>Ascomycota</taxon>
        <taxon>Pezizomycotina</taxon>
        <taxon>Dothideomycetes</taxon>
        <taxon>Pleosporomycetidae</taxon>
        <taxon>Pleosporales</taxon>
        <taxon>Pleosporineae</taxon>
        <taxon>Phaeosphaeriaceae</taxon>
        <taxon>Parastagonospora</taxon>
    </lineage>
</organism>
<dbReference type="Proteomes" id="UP000663193">
    <property type="component" value="Chromosome 7"/>
</dbReference>
<evidence type="ECO:0008006" key="4">
    <source>
        <dbReference type="Google" id="ProtNLM"/>
    </source>
</evidence>
<reference evidence="3" key="1">
    <citation type="journal article" date="2021" name="BMC Genomics">
        <title>Chromosome-level genome assembly and manually-curated proteome of model necrotroph Parastagonospora nodorum Sn15 reveals a genome-wide trove of candidate effector homologs, and redundancy of virulence-related functions within an accessory chromosome.</title>
        <authorList>
            <person name="Bertazzoni S."/>
            <person name="Jones D.A.B."/>
            <person name="Phan H.T."/>
            <person name="Tan K.-C."/>
            <person name="Hane J.K."/>
        </authorList>
    </citation>
    <scope>NUCLEOTIDE SEQUENCE [LARGE SCALE GENOMIC DNA]</scope>
    <source>
        <strain evidence="3">SN15 / ATCC MYA-4574 / FGSC 10173)</strain>
    </source>
</reference>
<keyword evidence="3" id="KW-1185">Reference proteome</keyword>
<feature type="region of interest" description="Disordered" evidence="1">
    <location>
        <begin position="1"/>
        <end position="50"/>
    </location>
</feature>
<dbReference type="OMA" id="ACQPFGN"/>
<dbReference type="VEuPathDB" id="FungiDB:JI435_087520"/>
<name>A0A7U2F2H1_PHANO</name>
<feature type="compositionally biased region" description="Low complexity" evidence="1">
    <location>
        <begin position="1"/>
        <end position="37"/>
    </location>
</feature>
<dbReference type="InterPro" id="IPR038883">
    <property type="entry name" value="AN11006-like"/>
</dbReference>
<dbReference type="OrthoDB" id="3942472at2759"/>
<evidence type="ECO:0000256" key="1">
    <source>
        <dbReference type="SAM" id="MobiDB-lite"/>
    </source>
</evidence>
<dbReference type="EMBL" id="CP069029">
    <property type="protein sequence ID" value="QRC97463.1"/>
    <property type="molecule type" value="Genomic_DNA"/>
</dbReference>
<dbReference type="RefSeq" id="XP_001799060.1">
    <property type="nucleotide sequence ID" value="XM_001799008.1"/>
</dbReference>
<accession>A0A7U2F2H1</accession>
<protein>
    <recommendedName>
        <fullName evidence="4">F-box domain-containing protein</fullName>
    </recommendedName>
</protein>
<proteinExistence type="predicted"/>
<dbReference type="KEGG" id="pno:SNOG_08752"/>
<dbReference type="PANTHER" id="PTHR42085">
    <property type="entry name" value="F-BOX DOMAIN-CONTAINING PROTEIN"/>
    <property type="match status" value="1"/>
</dbReference>